<reference evidence="4 5" key="1">
    <citation type="submission" date="2014-04" db="EMBL/GenBank/DDBJ databases">
        <authorList>
            <consortium name="DOE Joint Genome Institute"/>
            <person name="Kuo A."/>
            <person name="Kohler A."/>
            <person name="Costa M.D."/>
            <person name="Nagy L.G."/>
            <person name="Floudas D."/>
            <person name="Copeland A."/>
            <person name="Barry K.W."/>
            <person name="Cichocki N."/>
            <person name="Veneault-Fourrey C."/>
            <person name="LaButti K."/>
            <person name="Lindquist E.A."/>
            <person name="Lipzen A."/>
            <person name="Lundell T."/>
            <person name="Morin E."/>
            <person name="Murat C."/>
            <person name="Sun H."/>
            <person name="Tunlid A."/>
            <person name="Henrissat B."/>
            <person name="Grigoriev I.V."/>
            <person name="Hibbett D.S."/>
            <person name="Martin F."/>
            <person name="Nordberg H.P."/>
            <person name="Cantor M.N."/>
            <person name="Hua S.X."/>
        </authorList>
    </citation>
    <scope>NUCLEOTIDE SEQUENCE [LARGE SCALE GENOMIC DNA]</scope>
    <source>
        <strain evidence="4 5">Marx 270</strain>
    </source>
</reference>
<dbReference type="PANTHER" id="PTHR28582">
    <property type="entry name" value="TRNA-SPLICING ENDONUCLEASE SUBUNIT SEN15"/>
    <property type="match status" value="1"/>
</dbReference>
<dbReference type="InterPro" id="IPR036167">
    <property type="entry name" value="tRNA_intron_Endo_cat-like_sf"/>
</dbReference>
<accession>A0A0C3NCQ2</accession>
<dbReference type="PANTHER" id="PTHR28582:SF1">
    <property type="entry name" value="TRNA-SPLICING ENDONUCLEASE SUBUNIT SEN15"/>
    <property type="match status" value="1"/>
</dbReference>
<dbReference type="GO" id="GO:0003676">
    <property type="term" value="F:nucleic acid binding"/>
    <property type="evidence" value="ECO:0007669"/>
    <property type="project" value="InterPro"/>
</dbReference>
<dbReference type="Gene3D" id="3.40.1350.10">
    <property type="match status" value="1"/>
</dbReference>
<gene>
    <name evidence="4" type="ORF">M404DRAFT_1008815</name>
</gene>
<dbReference type="Pfam" id="PF09631">
    <property type="entry name" value="Sen15"/>
    <property type="match status" value="1"/>
</dbReference>
<dbReference type="EMBL" id="KN832148">
    <property type="protein sequence ID" value="KIN93640.1"/>
    <property type="molecule type" value="Genomic_DNA"/>
</dbReference>
<comment type="similarity">
    <text evidence="1">Belongs to the SEN15 family.</text>
</comment>
<evidence type="ECO:0000313" key="5">
    <source>
        <dbReference type="Proteomes" id="UP000054217"/>
    </source>
</evidence>
<dbReference type="HOGENOM" id="CLU_121521_0_0_1"/>
<dbReference type="FunCoup" id="A0A0C3NCQ2">
    <property type="interactions" value="2"/>
</dbReference>
<evidence type="ECO:0000256" key="1">
    <source>
        <dbReference type="ARBA" id="ARBA00006091"/>
    </source>
</evidence>
<protein>
    <recommendedName>
        <fullName evidence="3">tRNA-splicing endonuclease subunit Sen15 domain-containing protein</fullName>
    </recommendedName>
</protein>
<dbReference type="GO" id="GO:0006388">
    <property type="term" value="P:tRNA splicing, via endonucleolytic cleavage and ligation"/>
    <property type="evidence" value="ECO:0007669"/>
    <property type="project" value="InterPro"/>
</dbReference>
<dbReference type="SUPFAM" id="SSF53032">
    <property type="entry name" value="tRNA-intron endonuclease catalytic domain-like"/>
    <property type="match status" value="1"/>
</dbReference>
<keyword evidence="5" id="KW-1185">Reference proteome</keyword>
<evidence type="ECO:0000313" key="4">
    <source>
        <dbReference type="EMBL" id="KIN93640.1"/>
    </source>
</evidence>
<proteinExistence type="inferred from homology"/>
<dbReference type="InterPro" id="IPR011856">
    <property type="entry name" value="tRNA_endonuc-like_dom_sf"/>
</dbReference>
<name>A0A0C3NCQ2_PISTI</name>
<dbReference type="InterPro" id="IPR018593">
    <property type="entry name" value="tRNA-endonuc_su_Sen15"/>
</dbReference>
<dbReference type="AlphaFoldDB" id="A0A0C3NCQ2"/>
<dbReference type="OrthoDB" id="10002170at2759"/>
<feature type="domain" description="tRNA-splicing endonuclease subunit Sen15" evidence="3">
    <location>
        <begin position="32"/>
        <end position="130"/>
    </location>
</feature>
<keyword evidence="2" id="KW-0819">tRNA processing</keyword>
<dbReference type="InParanoid" id="A0A0C3NCQ2"/>
<evidence type="ECO:0000256" key="2">
    <source>
        <dbReference type="ARBA" id="ARBA00022694"/>
    </source>
</evidence>
<dbReference type="STRING" id="870435.A0A0C3NCQ2"/>
<dbReference type="GO" id="GO:0005634">
    <property type="term" value="C:nucleus"/>
    <property type="evidence" value="ECO:0007669"/>
    <property type="project" value="UniProtKB-ARBA"/>
</dbReference>
<sequence length="131" mass="14229">MSTVTNMQTHPSYPELTRYLSKYPSSAGALFQTFNDITFAQKWTNVELVDLPNCQRAGIKGLRPSSDDGELPSTCIVLPCSLAESISTSYFSAAFTSLGESAPKQIYLAICAEDSSTVYYKIGKGIVKPSI</sequence>
<evidence type="ECO:0000259" key="3">
    <source>
        <dbReference type="Pfam" id="PF09631"/>
    </source>
</evidence>
<dbReference type="Proteomes" id="UP000054217">
    <property type="component" value="Unassembled WGS sequence"/>
</dbReference>
<organism evidence="4 5">
    <name type="scientific">Pisolithus tinctorius Marx 270</name>
    <dbReference type="NCBI Taxonomy" id="870435"/>
    <lineage>
        <taxon>Eukaryota</taxon>
        <taxon>Fungi</taxon>
        <taxon>Dikarya</taxon>
        <taxon>Basidiomycota</taxon>
        <taxon>Agaricomycotina</taxon>
        <taxon>Agaricomycetes</taxon>
        <taxon>Agaricomycetidae</taxon>
        <taxon>Boletales</taxon>
        <taxon>Sclerodermatineae</taxon>
        <taxon>Pisolithaceae</taxon>
        <taxon>Pisolithus</taxon>
    </lineage>
</organism>
<reference evidence="5" key="2">
    <citation type="submission" date="2015-01" db="EMBL/GenBank/DDBJ databases">
        <title>Evolutionary Origins and Diversification of the Mycorrhizal Mutualists.</title>
        <authorList>
            <consortium name="DOE Joint Genome Institute"/>
            <consortium name="Mycorrhizal Genomics Consortium"/>
            <person name="Kohler A."/>
            <person name="Kuo A."/>
            <person name="Nagy L.G."/>
            <person name="Floudas D."/>
            <person name="Copeland A."/>
            <person name="Barry K.W."/>
            <person name="Cichocki N."/>
            <person name="Veneault-Fourrey C."/>
            <person name="LaButti K."/>
            <person name="Lindquist E.A."/>
            <person name="Lipzen A."/>
            <person name="Lundell T."/>
            <person name="Morin E."/>
            <person name="Murat C."/>
            <person name="Riley R."/>
            <person name="Ohm R."/>
            <person name="Sun H."/>
            <person name="Tunlid A."/>
            <person name="Henrissat B."/>
            <person name="Grigoriev I.V."/>
            <person name="Hibbett D.S."/>
            <person name="Martin F."/>
        </authorList>
    </citation>
    <scope>NUCLEOTIDE SEQUENCE [LARGE SCALE GENOMIC DNA]</scope>
    <source>
        <strain evidence="5">Marx 270</strain>
    </source>
</reference>